<protein>
    <submittedName>
        <fullName evidence="1">Uncharacterized protein</fullName>
    </submittedName>
</protein>
<proteinExistence type="predicted"/>
<evidence type="ECO:0000313" key="1">
    <source>
        <dbReference type="EnsemblMetazoa" id="Aqu2.1.32267_001"/>
    </source>
</evidence>
<reference evidence="1" key="1">
    <citation type="submission" date="2017-05" db="UniProtKB">
        <authorList>
            <consortium name="EnsemblMetazoa"/>
        </authorList>
    </citation>
    <scope>IDENTIFICATION</scope>
</reference>
<accession>A0A1X7UY24</accession>
<sequence>MNNKRKDKKVNINNNEVLHSISMNFMRVYNY</sequence>
<name>A0A1X7UY24_AMPQE</name>
<dbReference type="InParanoid" id="A0A1X7UY24"/>
<dbReference type="EnsemblMetazoa" id="Aqu2.1.32267_001">
    <property type="protein sequence ID" value="Aqu2.1.32267_001"/>
    <property type="gene ID" value="Aqu2.1.32267"/>
</dbReference>
<organism evidence="1">
    <name type="scientific">Amphimedon queenslandica</name>
    <name type="common">Sponge</name>
    <dbReference type="NCBI Taxonomy" id="400682"/>
    <lineage>
        <taxon>Eukaryota</taxon>
        <taxon>Metazoa</taxon>
        <taxon>Porifera</taxon>
        <taxon>Demospongiae</taxon>
        <taxon>Heteroscleromorpha</taxon>
        <taxon>Haplosclerida</taxon>
        <taxon>Niphatidae</taxon>
        <taxon>Amphimedon</taxon>
    </lineage>
</organism>
<dbReference type="AlphaFoldDB" id="A0A1X7UY24"/>